<reference evidence="4" key="1">
    <citation type="submission" date="2023-01" db="EMBL/GenBank/DDBJ databases">
        <title>The growth and conidiation of Purpureocillium lavendulum are regulated by nitrogen source and histone H3K14 acetylation.</title>
        <authorList>
            <person name="Tang P."/>
            <person name="Han J."/>
            <person name="Zhang C."/>
            <person name="Tang P."/>
            <person name="Qi F."/>
            <person name="Zhang K."/>
            <person name="Liang L."/>
        </authorList>
    </citation>
    <scope>NUCLEOTIDE SEQUENCE</scope>
    <source>
        <strain evidence="4">YMF1.00683</strain>
    </source>
</reference>
<dbReference type="EMBL" id="JAQHRD010000005">
    <property type="protein sequence ID" value="KAJ6440434.1"/>
    <property type="molecule type" value="Genomic_DNA"/>
</dbReference>
<evidence type="ECO:0000313" key="5">
    <source>
        <dbReference type="Proteomes" id="UP001163105"/>
    </source>
</evidence>
<comment type="caution">
    <text evidence="4">The sequence shown here is derived from an EMBL/GenBank/DDBJ whole genome shotgun (WGS) entry which is preliminary data.</text>
</comment>
<sequence>MVRVQWLLVAAAYTARSTATNAVVFRDAVARAEDSYNNDRQAHNSPAGRAEPSSTKPLRCFQVTSPMLVPRVGFMVDAEPLDPPPPEYKPTSLNMTLMKHSFGNSYGQPFVHDYEPPEGFDFDRVLLNLTVVSKGRQYDRLAIMWLGDIEVWRTSTAEPKPDPGIAWTYWKDMTHYLSLWKKSQRLIFDLGNLVNDKYTGSFNATLVATFIQERTTRVGPKDPPADLIIPISARRGDGSAGSAFTYPDEKAENQISFPSNIRRAVVSIAANGQADEEFWWSNVPDEGTNTFPDAPLLGLSSFREVRLRIDDQLAGLSWPFPVVFTGGVSPPLHRPIVGPEAFDIREQEVDITPWLGLLCDGNSHNFSMEVVGEDDRVVPRYWVLSAKIFIWLTEKDQATKGCRPKVQLSGPDYVPGADSKENEYLSYNQTAGRVLTVKSRIKRGTDHHSYVSWTQAFNMTNRGSVTKGGDAQDVWAHYHGEDKATEDGVEAYTSLYDYSLQLSYLASSDKGYSLVLDANLTQGEDRAIRGRTVFPTGLESFLWVLGTDNKLGVSQKTTRKGRGIFLQKTGGTNSTGFGTTDETYEMGGWPNAHESDGPWQHAPDPVLYSREIQVVNETTTLDLQVIWNGTNHNVFKAPSEVPVVAAGSGFAPLMAKGQGAGSKMFHKDSHGSIAGGERSSAHVELFTGLTRQRTRGEF</sequence>
<feature type="signal peptide" evidence="2">
    <location>
        <begin position="1"/>
        <end position="22"/>
    </location>
</feature>
<gene>
    <name evidence="4" type="ORF">O9K51_06224</name>
</gene>
<dbReference type="InterPro" id="IPR056948">
    <property type="entry name" value="PNGaseA_N"/>
</dbReference>
<evidence type="ECO:0000256" key="2">
    <source>
        <dbReference type="SAM" id="SignalP"/>
    </source>
</evidence>
<feature type="region of interest" description="Disordered" evidence="1">
    <location>
        <begin position="35"/>
        <end position="56"/>
    </location>
</feature>
<evidence type="ECO:0000313" key="4">
    <source>
        <dbReference type="EMBL" id="KAJ6440434.1"/>
    </source>
</evidence>
<organism evidence="4 5">
    <name type="scientific">Purpureocillium lavendulum</name>
    <dbReference type="NCBI Taxonomy" id="1247861"/>
    <lineage>
        <taxon>Eukaryota</taxon>
        <taxon>Fungi</taxon>
        <taxon>Dikarya</taxon>
        <taxon>Ascomycota</taxon>
        <taxon>Pezizomycotina</taxon>
        <taxon>Sordariomycetes</taxon>
        <taxon>Hypocreomycetidae</taxon>
        <taxon>Hypocreales</taxon>
        <taxon>Ophiocordycipitaceae</taxon>
        <taxon>Purpureocillium</taxon>
    </lineage>
</organism>
<dbReference type="Pfam" id="PF25156">
    <property type="entry name" value="PNGase_A_C"/>
    <property type="match status" value="1"/>
</dbReference>
<protein>
    <submittedName>
        <fullName evidence="4">Peptide-N4-(N-acetyl-beta-glucosaminyl)asparagine amidase A</fullName>
    </submittedName>
</protein>
<dbReference type="InterPro" id="IPR021102">
    <property type="entry name" value="PNGase_A"/>
</dbReference>
<proteinExistence type="predicted"/>
<keyword evidence="2" id="KW-0732">Signal</keyword>
<dbReference type="Proteomes" id="UP001163105">
    <property type="component" value="Unassembled WGS sequence"/>
</dbReference>
<dbReference type="AlphaFoldDB" id="A0AB34FNT6"/>
<feature type="chain" id="PRO_5044276591" evidence="2">
    <location>
        <begin position="23"/>
        <end position="698"/>
    </location>
</feature>
<feature type="domain" description="Peptide N-acetyl-beta-D-glucosaminyl asparaginase amidase A N-terminal" evidence="3">
    <location>
        <begin position="85"/>
        <end position="401"/>
    </location>
</feature>
<evidence type="ECO:0000259" key="3">
    <source>
        <dbReference type="Pfam" id="PF12222"/>
    </source>
</evidence>
<accession>A0AB34FNT6</accession>
<keyword evidence="5" id="KW-1185">Reference proteome</keyword>
<dbReference type="Pfam" id="PF12222">
    <property type="entry name" value="PNGaseA"/>
    <property type="match status" value="1"/>
</dbReference>
<name>A0AB34FNT6_9HYPO</name>
<evidence type="ECO:0000256" key="1">
    <source>
        <dbReference type="SAM" id="MobiDB-lite"/>
    </source>
</evidence>
<dbReference type="PANTHER" id="PTHR31104">
    <property type="entry name" value="PEPTIDE-N4-(N-ACETYL-BETA-GLUCOSAMINYL)ASPARAGINE AMIDASE A PROTEIN"/>
    <property type="match status" value="1"/>
</dbReference>